<name>N9YYW0_9FIRM</name>
<dbReference type="AlphaFoldDB" id="N9YYW0"/>
<evidence type="ECO:0000313" key="2">
    <source>
        <dbReference type="EMBL" id="ENZ32811.1"/>
    </source>
</evidence>
<dbReference type="PANTHER" id="PTHR36455:SF1">
    <property type="entry name" value="BLR8292 PROTEIN"/>
    <property type="match status" value="1"/>
</dbReference>
<evidence type="ECO:0000313" key="3">
    <source>
        <dbReference type="Proteomes" id="UP000013041"/>
    </source>
</evidence>
<dbReference type="Pfam" id="PF05717">
    <property type="entry name" value="TnpB_IS66"/>
    <property type="match status" value="1"/>
</dbReference>
<dbReference type="NCBIfam" id="NF033819">
    <property type="entry name" value="IS66_TnpB"/>
    <property type="match status" value="1"/>
</dbReference>
<dbReference type="EMBL" id="AGYG01000036">
    <property type="protein sequence ID" value="ENZ31642.1"/>
    <property type="molecule type" value="Genomic_DNA"/>
</dbReference>
<gene>
    <name evidence="2" type="ORF">HMPREF1097_05024</name>
    <name evidence="1" type="ORF">HMPREF1097_05702</name>
</gene>
<proteinExistence type="predicted"/>
<dbReference type="InterPro" id="IPR008878">
    <property type="entry name" value="Transposase_IS66_Orf2"/>
</dbReference>
<dbReference type="EMBL" id="AGYG01000031">
    <property type="protein sequence ID" value="ENZ32811.1"/>
    <property type="molecule type" value="Genomic_DNA"/>
</dbReference>
<dbReference type="PANTHER" id="PTHR36455">
    <property type="match status" value="1"/>
</dbReference>
<dbReference type="HOGENOM" id="CLU_128110_0_2_9"/>
<comment type="caution">
    <text evidence="2">The sequence shown here is derived from an EMBL/GenBank/DDBJ whole genome shotgun (WGS) entry which is preliminary data.</text>
</comment>
<dbReference type="Proteomes" id="UP000013041">
    <property type="component" value="Unassembled WGS sequence"/>
</dbReference>
<reference evidence="2 3" key="1">
    <citation type="submission" date="2013-01" db="EMBL/GenBank/DDBJ databases">
        <title>The Genome Sequence of Clostridium bolteae 90B8.</title>
        <authorList>
            <consortium name="The Broad Institute Genome Sequencing Platform"/>
            <person name="Earl A."/>
            <person name="Ward D."/>
            <person name="Feldgarden M."/>
            <person name="Gevers D."/>
            <person name="Courvalin P."/>
            <person name="Lambert T."/>
            <person name="Walker B."/>
            <person name="Young S.K."/>
            <person name="Zeng Q."/>
            <person name="Gargeya S."/>
            <person name="Fitzgerald M."/>
            <person name="Haas B."/>
            <person name="Abouelleil A."/>
            <person name="Alvarado L."/>
            <person name="Arachchi H.M."/>
            <person name="Berlin A.M."/>
            <person name="Chapman S.B."/>
            <person name="Dewar J."/>
            <person name="Goldberg J."/>
            <person name="Griggs A."/>
            <person name="Gujja S."/>
            <person name="Hansen M."/>
            <person name="Howarth C."/>
            <person name="Imamovic A."/>
            <person name="Larimer J."/>
            <person name="McCowan C."/>
            <person name="Murphy C."/>
            <person name="Neiman D."/>
            <person name="Pearson M."/>
            <person name="Priest M."/>
            <person name="Roberts A."/>
            <person name="Saif S."/>
            <person name="Shea T."/>
            <person name="Sisk P."/>
            <person name="Sykes S."/>
            <person name="Wortman J."/>
            <person name="Nusbaum C."/>
            <person name="Birren B."/>
        </authorList>
    </citation>
    <scope>NUCLEOTIDE SEQUENCE [LARGE SCALE GENOMIC DNA]</scope>
    <source>
        <strain evidence="2 3">90B8</strain>
    </source>
</reference>
<sequence>MLNNASGFRKVYIAAGYTDLRRGIDGLASIVKFNFQLEPYEKDILFLFCGRRSDRIKGLIWEGDRFLLLYKRLELGSFSWPRTKEEALEITLKQYQALMQGRPGLIPFIQSRVLHSYKLLCG</sequence>
<dbReference type="PATRIC" id="fig|997897.5.peg.5290"/>
<protein>
    <submittedName>
        <fullName evidence="2">Transposase</fullName>
    </submittedName>
</protein>
<accession>N9YYW0</accession>
<evidence type="ECO:0000313" key="1">
    <source>
        <dbReference type="EMBL" id="ENZ31642.1"/>
    </source>
</evidence>
<dbReference type="RefSeq" id="WP_002570499.1">
    <property type="nucleotide sequence ID" value="NZ_KB851139.1"/>
</dbReference>
<organism evidence="2 3">
    <name type="scientific">Enterocloster bolteae 90B8</name>
    <dbReference type="NCBI Taxonomy" id="997897"/>
    <lineage>
        <taxon>Bacteria</taxon>
        <taxon>Bacillati</taxon>
        <taxon>Bacillota</taxon>
        <taxon>Clostridia</taxon>
        <taxon>Lachnospirales</taxon>
        <taxon>Lachnospiraceae</taxon>
        <taxon>Enterocloster</taxon>
    </lineage>
</organism>